<dbReference type="InterPro" id="IPR052191">
    <property type="entry name" value="tRNA_ntf/polyA_polymerase_I"/>
</dbReference>
<dbReference type="Pfam" id="PF12627">
    <property type="entry name" value="PolyA_pol_RNAbd"/>
    <property type="match status" value="1"/>
</dbReference>
<evidence type="ECO:0000256" key="8">
    <source>
        <dbReference type="ARBA" id="ARBA00032263"/>
    </source>
</evidence>
<evidence type="ECO:0000256" key="2">
    <source>
        <dbReference type="ARBA" id="ARBA00011177"/>
    </source>
</evidence>
<proteinExistence type="inferred from homology"/>
<keyword evidence="10" id="KW-0694">RNA-binding</keyword>
<dbReference type="Pfam" id="PF00134">
    <property type="entry name" value="Cyclin_N"/>
    <property type="match status" value="1"/>
</dbReference>
<dbReference type="SUPFAM" id="SSF81891">
    <property type="entry name" value="Poly A polymerase C-terminal region-like"/>
    <property type="match status" value="1"/>
</dbReference>
<evidence type="ECO:0000259" key="11">
    <source>
        <dbReference type="SMART" id="SM00385"/>
    </source>
</evidence>
<dbReference type="AlphaFoldDB" id="A0A540LHI0"/>
<evidence type="ECO:0000256" key="10">
    <source>
        <dbReference type="RuleBase" id="RU003953"/>
    </source>
</evidence>
<comment type="similarity">
    <text evidence="1 10">Belongs to the tRNA nucleotidyltransferase/poly(A) polymerase family.</text>
</comment>
<comment type="similarity">
    <text evidence="9">Belongs to the cyclin family.</text>
</comment>
<feature type="domain" description="Cyclin C-terminal" evidence="12">
    <location>
        <begin position="1058"/>
        <end position="1177"/>
    </location>
</feature>
<dbReference type="SMART" id="SM01332">
    <property type="entry name" value="Cyclin_C"/>
    <property type="match status" value="1"/>
</dbReference>
<name>A0A540LHI0_MALBA</name>
<dbReference type="PROSITE" id="PS00292">
    <property type="entry name" value="CYCLINS"/>
    <property type="match status" value="1"/>
</dbReference>
<sequence>MAIISPRGSNKFLLSRLGALITQQRLVHALSEGGLQSQVHPKMVPDQGFFDMYKWKKIDARALGIKPSMISHPSWIVLKLLQAEGFEAYLVGGCVRDLILKRIPKDFDVITTANLKEIKKKFHRADVVGQRFPICRVHVKGTVIEVSSFETVARDAGKKKEKEKDNLSFRPPGCDKKDFIRWKNSMHRDFTINSLFFDPFTNKVYDYANGMADLRHLKLRTLAPAKLSFEEDCARILRGLRIAARLSLSISKETETAMHKLSSSILSLSKFRKMMEMDYMLSYGAAEASLCLLWRFDLIRILFPFHAAYFDQQSENLKGAKSSSMLMKLFSNMDKVVSCDRPGHCSLWVGLLAFHLALVNNPQHALVVLTFASVLYHEEWEEGVKFSRDNAASIVKYVPEISGSCGFKSEEELAKQVSKLASFMLDYIAALAATKDPDESMSRYPVLPFSELAFLPKNMAKHVAAIVEVLTNDIEYYNQGRKNFEIDYYSLGKGHMREIRFILGKVILETMDSGILRAKEVVKGKEDNYHLQQDIIDKNFTKGRKRATDAPEIKQELSKKHRVKVVFDPDMATDNQEVVETTQSPQKELISVLGNMLEKKKRQLPEEVIEKKQELSENDEFQTKEKKNTKKCNSSQEETIKLENMLEQRGYPVTRKVIHEKVTELRQKTDEERGSPPPLSCIFSRGVEEIQKRKQVAEKPISSLRRLSSLFKCIHKKSKELEEKSSDIPPGNHKLKMVISDENRSNLIRPTNMQGGLEVGTGKLGQQQIRQTRRALGVINQSLLGAPAYPCVVNKRPFTQKHEVYEKKQADPAHRPITRKFAAQISTQPSCFEEVKIPKVPNKADETTNPAGFGDCISIFVDEEFKSPEGQAEAMTEDAEPMFLEQEELTPEEASDTKEVEMEDIVEEPLVDIDGGDLKNPLAVVDYVEDLYAYYRRMEGFSCVPPNYLEQQCDINEKMRAILIDWLIEVHDKFELLKETLFLTVNLIDRFLSQHTVVRKKLQLVGLVAMLLACKYEEVSVPIVGDLILISDKAYTRNDVLEMENLMLNTLQFNMSVPTPYVFMNRFLKAAQSDKKIELLSFFLIELSLVEYQMLKFPPSLLAAAAVYAAQCTLLGFKQWSSTCEWHTNYSEEQLLCRMLKFDGGIPPEGVDGEADRGAQEKKKINALNNSATVVAHLGKLGYPRFLGFAAASSCLLEKAD</sequence>
<protein>
    <recommendedName>
        <fullName evidence="8">B-like cyclin</fullName>
    </recommendedName>
</protein>
<dbReference type="GO" id="GO:0003723">
    <property type="term" value="F:RNA binding"/>
    <property type="evidence" value="ECO:0007669"/>
    <property type="project" value="UniProtKB-KW"/>
</dbReference>
<dbReference type="Gene3D" id="3.30.460.10">
    <property type="entry name" value="Beta Polymerase, domain 2"/>
    <property type="match status" value="1"/>
</dbReference>
<dbReference type="SUPFAM" id="SSF47954">
    <property type="entry name" value="Cyclin-like"/>
    <property type="match status" value="2"/>
</dbReference>
<evidence type="ECO:0000256" key="6">
    <source>
        <dbReference type="ARBA" id="ARBA00023127"/>
    </source>
</evidence>
<dbReference type="GO" id="GO:0000166">
    <property type="term" value="F:nucleotide binding"/>
    <property type="evidence" value="ECO:0007669"/>
    <property type="project" value="UniProtKB-KW"/>
</dbReference>
<comment type="caution">
    <text evidence="13">The sequence shown here is derived from an EMBL/GenBank/DDBJ whole genome shotgun (WGS) entry which is preliminary data.</text>
</comment>
<dbReference type="FunFam" id="1.10.472.10:FF:000001">
    <property type="entry name" value="G2/mitotic-specific cyclin"/>
    <property type="match status" value="1"/>
</dbReference>
<evidence type="ECO:0000256" key="4">
    <source>
        <dbReference type="ARBA" id="ARBA00022679"/>
    </source>
</evidence>
<dbReference type="STRING" id="106549.A0A540LHI0"/>
<dbReference type="PANTHER" id="PTHR43051">
    <property type="entry name" value="POLYNUCLEOTIDE ADENYLYLTRANSFERASE FAMILY PROTEIN"/>
    <property type="match status" value="1"/>
</dbReference>
<dbReference type="InterPro" id="IPR043519">
    <property type="entry name" value="NT_sf"/>
</dbReference>
<reference evidence="13 14" key="1">
    <citation type="journal article" date="2019" name="G3 (Bethesda)">
        <title>Sequencing of a Wild Apple (Malus baccata) Genome Unravels the Differences Between Cultivated and Wild Apple Species Regarding Disease Resistance and Cold Tolerance.</title>
        <authorList>
            <person name="Chen X."/>
        </authorList>
    </citation>
    <scope>NUCLEOTIDE SEQUENCE [LARGE SCALE GENOMIC DNA]</scope>
    <source>
        <strain evidence="14">cv. Shandingzi</strain>
        <tissue evidence="13">Leaves</tissue>
    </source>
</reference>
<dbReference type="Gene3D" id="1.10.3090.10">
    <property type="entry name" value="cca-adding enzyme, domain 2"/>
    <property type="match status" value="1"/>
</dbReference>
<dbReference type="CDD" id="cd05398">
    <property type="entry name" value="NT_ClassII-CCAase"/>
    <property type="match status" value="1"/>
</dbReference>
<dbReference type="EMBL" id="VIEB01000583">
    <property type="protein sequence ID" value="TQD85921.1"/>
    <property type="molecule type" value="Genomic_DNA"/>
</dbReference>
<organism evidence="13 14">
    <name type="scientific">Malus baccata</name>
    <name type="common">Siberian crab apple</name>
    <name type="synonym">Pyrus baccata</name>
    <dbReference type="NCBI Taxonomy" id="106549"/>
    <lineage>
        <taxon>Eukaryota</taxon>
        <taxon>Viridiplantae</taxon>
        <taxon>Streptophyta</taxon>
        <taxon>Embryophyta</taxon>
        <taxon>Tracheophyta</taxon>
        <taxon>Spermatophyta</taxon>
        <taxon>Magnoliopsida</taxon>
        <taxon>eudicotyledons</taxon>
        <taxon>Gunneridae</taxon>
        <taxon>Pentapetalae</taxon>
        <taxon>rosids</taxon>
        <taxon>fabids</taxon>
        <taxon>Rosales</taxon>
        <taxon>Rosaceae</taxon>
        <taxon>Amygdaloideae</taxon>
        <taxon>Maleae</taxon>
        <taxon>Malus</taxon>
    </lineage>
</organism>
<evidence type="ECO:0000313" key="13">
    <source>
        <dbReference type="EMBL" id="TQD85921.1"/>
    </source>
</evidence>
<dbReference type="GO" id="GO:0051301">
    <property type="term" value="P:cell division"/>
    <property type="evidence" value="ECO:0007669"/>
    <property type="project" value="UniProtKB-KW"/>
</dbReference>
<dbReference type="Pfam" id="PF01743">
    <property type="entry name" value="PolyA_pol"/>
    <property type="match status" value="1"/>
</dbReference>
<dbReference type="InterPro" id="IPR004367">
    <property type="entry name" value="Cyclin_C-dom"/>
</dbReference>
<dbReference type="InterPro" id="IPR002646">
    <property type="entry name" value="PolA_pol_head_dom"/>
</dbReference>
<dbReference type="InterPro" id="IPR013763">
    <property type="entry name" value="Cyclin-like_dom"/>
</dbReference>
<dbReference type="Gene3D" id="1.10.472.10">
    <property type="entry name" value="Cyclin-like"/>
    <property type="match status" value="2"/>
</dbReference>
<keyword evidence="7" id="KW-0131">Cell cycle</keyword>
<dbReference type="GO" id="GO:0001680">
    <property type="term" value="P:tRNA 3'-terminal CCA addition"/>
    <property type="evidence" value="ECO:0007669"/>
    <property type="project" value="UniProtKB-ARBA"/>
</dbReference>
<evidence type="ECO:0000256" key="3">
    <source>
        <dbReference type="ARBA" id="ARBA00022618"/>
    </source>
</evidence>
<feature type="domain" description="Cyclin-like" evidence="11">
    <location>
        <begin position="965"/>
        <end position="1049"/>
    </location>
</feature>
<evidence type="ECO:0000256" key="9">
    <source>
        <dbReference type="RuleBase" id="RU000383"/>
    </source>
</evidence>
<evidence type="ECO:0000313" key="14">
    <source>
        <dbReference type="Proteomes" id="UP000315295"/>
    </source>
</evidence>
<dbReference type="PANTHER" id="PTHR43051:SF1">
    <property type="entry name" value="POLYNUCLEOTIDE ADENYLYLTRANSFERASE FAMILY PROTEIN"/>
    <property type="match status" value="1"/>
</dbReference>
<dbReference type="InterPro" id="IPR006671">
    <property type="entry name" value="Cyclin_N"/>
</dbReference>
<keyword evidence="5" id="KW-0547">Nucleotide-binding</keyword>
<dbReference type="InterPro" id="IPR048258">
    <property type="entry name" value="Cyclins_cyclin-box"/>
</dbReference>
<gene>
    <name evidence="13" type="ORF">C1H46_028538</name>
</gene>
<keyword evidence="3" id="KW-0132">Cell division</keyword>
<dbReference type="SMART" id="SM00385">
    <property type="entry name" value="CYCLIN"/>
    <property type="match status" value="2"/>
</dbReference>
<feature type="domain" description="Cyclin-like" evidence="11">
    <location>
        <begin position="1062"/>
        <end position="1145"/>
    </location>
</feature>
<dbReference type="Pfam" id="PF02984">
    <property type="entry name" value="Cyclin_C"/>
    <property type="match status" value="1"/>
</dbReference>
<evidence type="ECO:0000259" key="12">
    <source>
        <dbReference type="SMART" id="SM01332"/>
    </source>
</evidence>
<keyword evidence="4 10" id="KW-0808">Transferase</keyword>
<dbReference type="GO" id="GO:0016779">
    <property type="term" value="F:nucleotidyltransferase activity"/>
    <property type="evidence" value="ECO:0007669"/>
    <property type="project" value="InterPro"/>
</dbReference>
<keyword evidence="6 9" id="KW-0195">Cyclin</keyword>
<dbReference type="Proteomes" id="UP000315295">
    <property type="component" value="Unassembled WGS sequence"/>
</dbReference>
<evidence type="ECO:0000256" key="1">
    <source>
        <dbReference type="ARBA" id="ARBA00007265"/>
    </source>
</evidence>
<keyword evidence="14" id="KW-1185">Reference proteome</keyword>
<dbReference type="SUPFAM" id="SSF81301">
    <property type="entry name" value="Nucleotidyltransferase"/>
    <property type="match status" value="1"/>
</dbReference>
<evidence type="ECO:0000256" key="7">
    <source>
        <dbReference type="ARBA" id="ARBA00023306"/>
    </source>
</evidence>
<comment type="subunit">
    <text evidence="2">Interacts with the CDC2 protein kinase to form a serine/threonine kinase holoenzyme complex also known as maturation promoting factor (MPF). The cyclin subunit imparts substrate specificity to the complex.</text>
</comment>
<evidence type="ECO:0000256" key="5">
    <source>
        <dbReference type="ARBA" id="ARBA00022741"/>
    </source>
</evidence>
<dbReference type="InterPro" id="IPR036915">
    <property type="entry name" value="Cyclin-like_sf"/>
</dbReference>
<dbReference type="InterPro" id="IPR032828">
    <property type="entry name" value="PolyA_RNA-bd"/>
</dbReference>
<dbReference type="CDD" id="cd20567">
    <property type="entry name" value="CYCLIN_AtCycB-like_rpt1"/>
    <property type="match status" value="1"/>
</dbReference>
<accession>A0A540LHI0</accession>